<accession>E8LLR4</accession>
<dbReference type="Proteomes" id="UP000018458">
    <property type="component" value="Unassembled WGS sequence"/>
</dbReference>
<comment type="caution">
    <text evidence="8">The sequence shown here is derived from an EMBL/GenBank/DDBJ whole genome shotgun (WGS) entry which is preliminary data.</text>
</comment>
<feature type="transmembrane region" description="Helical" evidence="6">
    <location>
        <begin position="9"/>
        <end position="28"/>
    </location>
</feature>
<comment type="subcellular location">
    <subcellularLocation>
        <location evidence="1">Membrane</location>
        <topology evidence="1">Multi-pass membrane protein</topology>
    </subcellularLocation>
</comment>
<keyword evidence="3 6" id="KW-0812">Transmembrane</keyword>
<dbReference type="PANTHER" id="PTHR23506">
    <property type="entry name" value="GH10249P"/>
    <property type="match status" value="1"/>
</dbReference>
<name>E8LLR4_SUCHY</name>
<dbReference type="STRING" id="762983.HMPREF9444_01681"/>
<dbReference type="PROSITE" id="PS50850">
    <property type="entry name" value="MFS"/>
    <property type="match status" value="1"/>
</dbReference>
<protein>
    <submittedName>
        <fullName evidence="8">Transporter, major facilitator family protein</fullName>
    </submittedName>
</protein>
<dbReference type="OrthoDB" id="9773404at2"/>
<keyword evidence="2" id="KW-0813">Transport</keyword>
<feature type="transmembrane region" description="Helical" evidence="6">
    <location>
        <begin position="346"/>
        <end position="365"/>
    </location>
</feature>
<feature type="transmembrane region" description="Helical" evidence="6">
    <location>
        <begin position="170"/>
        <end position="192"/>
    </location>
</feature>
<dbReference type="Pfam" id="PF07690">
    <property type="entry name" value="MFS_1"/>
    <property type="match status" value="1"/>
</dbReference>
<dbReference type="InterPro" id="IPR020846">
    <property type="entry name" value="MFS_dom"/>
</dbReference>
<sequence>MQNSNFKKWFLVLLLAVGGGTIFKSMYLREVFYYPWNEFMGVDNTQSGILMSWLGLVGIIAGAIAGVIVDKINNTRLVITASYIVIGLATLWQSTAPSLSVQYLVIAILSFTANGFFLVSMVRAVRLVGSSDDQGKLFGFLESGRGIAGSIISAIAVVIFSMAASEADGIANVLYAYGFLYIAFGVLMWFCLPKEESKSDKNNNVEQNKVSAKIFFKVISIKEVWMAAFAIFATISCYQGTSYLVPYLTDAYGMSSDQAGIVGMVRAYVLAIFAAPVIGIIVDKVGSSIKVMACLFVLGAAGVAMFLFIPQTPSMVWTLIIVLMIVGAVTFALRGIMYAQIEEMKVPAAITGTVSGFLLTVGFSPEAFQHIIFGYWLDTYKLDGYIYMFAYMAIMFAIAVFTSIYLYKSSRSGNPFAKLENELNQSKDESNK</sequence>
<evidence type="ECO:0000256" key="2">
    <source>
        <dbReference type="ARBA" id="ARBA00022448"/>
    </source>
</evidence>
<feature type="transmembrane region" description="Helical" evidence="6">
    <location>
        <begin position="265"/>
        <end position="282"/>
    </location>
</feature>
<dbReference type="CDD" id="cd06174">
    <property type="entry name" value="MFS"/>
    <property type="match status" value="1"/>
</dbReference>
<evidence type="ECO:0000256" key="5">
    <source>
        <dbReference type="ARBA" id="ARBA00023136"/>
    </source>
</evidence>
<dbReference type="HOGENOM" id="CLU_043790_0_0_6"/>
<dbReference type="GO" id="GO:0016020">
    <property type="term" value="C:membrane"/>
    <property type="evidence" value="ECO:0007669"/>
    <property type="project" value="UniProtKB-SubCell"/>
</dbReference>
<proteinExistence type="predicted"/>
<keyword evidence="4 6" id="KW-1133">Transmembrane helix</keyword>
<keyword evidence="9" id="KW-1185">Reference proteome</keyword>
<feature type="transmembrane region" description="Helical" evidence="6">
    <location>
        <begin position="315"/>
        <end position="334"/>
    </location>
</feature>
<evidence type="ECO:0000259" key="7">
    <source>
        <dbReference type="PROSITE" id="PS50850"/>
    </source>
</evidence>
<feature type="transmembrane region" description="Helical" evidence="6">
    <location>
        <begin position="76"/>
        <end position="95"/>
    </location>
</feature>
<gene>
    <name evidence="8" type="ORF">HMPREF9444_01681</name>
</gene>
<dbReference type="PANTHER" id="PTHR23506:SF23">
    <property type="entry name" value="GH10249P"/>
    <property type="match status" value="1"/>
</dbReference>
<feature type="transmembrane region" description="Helical" evidence="6">
    <location>
        <begin position="224"/>
        <end position="245"/>
    </location>
</feature>
<evidence type="ECO:0000256" key="1">
    <source>
        <dbReference type="ARBA" id="ARBA00004141"/>
    </source>
</evidence>
<keyword evidence="5 6" id="KW-0472">Membrane</keyword>
<dbReference type="SUPFAM" id="SSF103473">
    <property type="entry name" value="MFS general substrate transporter"/>
    <property type="match status" value="1"/>
</dbReference>
<feature type="domain" description="Major facilitator superfamily (MFS) profile" evidence="7">
    <location>
        <begin position="11"/>
        <end position="411"/>
    </location>
</feature>
<dbReference type="Gene3D" id="1.20.1250.20">
    <property type="entry name" value="MFS general substrate transporter like domains"/>
    <property type="match status" value="2"/>
</dbReference>
<evidence type="ECO:0000313" key="9">
    <source>
        <dbReference type="Proteomes" id="UP000018458"/>
    </source>
</evidence>
<evidence type="ECO:0000256" key="6">
    <source>
        <dbReference type="SAM" id="Phobius"/>
    </source>
</evidence>
<feature type="transmembrane region" description="Helical" evidence="6">
    <location>
        <begin position="146"/>
        <end position="164"/>
    </location>
</feature>
<evidence type="ECO:0000313" key="8">
    <source>
        <dbReference type="EMBL" id="EFY06535.1"/>
    </source>
</evidence>
<reference evidence="8 9" key="1">
    <citation type="submission" date="2011-01" db="EMBL/GenBank/DDBJ databases">
        <authorList>
            <person name="Weinstock G."/>
            <person name="Sodergren E."/>
            <person name="Clifton S."/>
            <person name="Fulton L."/>
            <person name="Fulton B."/>
            <person name="Courtney L."/>
            <person name="Fronick C."/>
            <person name="Harrison M."/>
            <person name="Strong C."/>
            <person name="Farmer C."/>
            <person name="Delahaunty K."/>
            <person name="Markovic C."/>
            <person name="Hall O."/>
            <person name="Minx P."/>
            <person name="Tomlinson C."/>
            <person name="Mitreva M."/>
            <person name="Hou S."/>
            <person name="Chen J."/>
            <person name="Wollam A."/>
            <person name="Pepin K.H."/>
            <person name="Johnson M."/>
            <person name="Bhonagiri V."/>
            <person name="Zhang X."/>
            <person name="Suruliraj S."/>
            <person name="Warren W."/>
            <person name="Chinwalla A."/>
            <person name="Mardis E.R."/>
            <person name="Wilson R.K."/>
        </authorList>
    </citation>
    <scope>NUCLEOTIDE SEQUENCE [LARGE SCALE GENOMIC DNA]</scope>
    <source>
        <strain evidence="9">DSM 22608 / JCM 16073 / KCTC 15190 / YIT 12066</strain>
    </source>
</reference>
<dbReference type="InterPro" id="IPR011701">
    <property type="entry name" value="MFS"/>
</dbReference>
<dbReference type="EMBL" id="AEVO01000113">
    <property type="protein sequence ID" value="EFY06535.1"/>
    <property type="molecule type" value="Genomic_DNA"/>
</dbReference>
<feature type="transmembrane region" description="Helical" evidence="6">
    <location>
        <begin position="385"/>
        <end position="407"/>
    </location>
</feature>
<feature type="transmembrane region" description="Helical" evidence="6">
    <location>
        <begin position="289"/>
        <end position="309"/>
    </location>
</feature>
<dbReference type="AlphaFoldDB" id="E8LLR4"/>
<feature type="transmembrane region" description="Helical" evidence="6">
    <location>
        <begin position="48"/>
        <end position="69"/>
    </location>
</feature>
<dbReference type="RefSeq" id="WP_009143852.1">
    <property type="nucleotide sequence ID" value="NZ_GL831045.1"/>
</dbReference>
<dbReference type="eggNOG" id="COG2271">
    <property type="taxonomic scope" value="Bacteria"/>
</dbReference>
<dbReference type="InterPro" id="IPR050930">
    <property type="entry name" value="MFS_Vesicular_Transporter"/>
</dbReference>
<evidence type="ECO:0000256" key="4">
    <source>
        <dbReference type="ARBA" id="ARBA00022989"/>
    </source>
</evidence>
<dbReference type="GO" id="GO:0022857">
    <property type="term" value="F:transmembrane transporter activity"/>
    <property type="evidence" value="ECO:0007669"/>
    <property type="project" value="InterPro"/>
</dbReference>
<organism evidence="8 9">
    <name type="scientific">Succinatimonas hippei (strain DSM 22608 / JCM 16073 / KCTC 15190 / YIT 12066)</name>
    <dbReference type="NCBI Taxonomy" id="762983"/>
    <lineage>
        <taxon>Bacteria</taxon>
        <taxon>Pseudomonadati</taxon>
        <taxon>Pseudomonadota</taxon>
        <taxon>Gammaproteobacteria</taxon>
        <taxon>Aeromonadales</taxon>
        <taxon>Succinivibrionaceae</taxon>
        <taxon>Succinatimonas</taxon>
    </lineage>
</organism>
<dbReference type="InterPro" id="IPR036259">
    <property type="entry name" value="MFS_trans_sf"/>
</dbReference>
<feature type="transmembrane region" description="Helical" evidence="6">
    <location>
        <begin position="101"/>
        <end position="125"/>
    </location>
</feature>
<evidence type="ECO:0000256" key="3">
    <source>
        <dbReference type="ARBA" id="ARBA00022692"/>
    </source>
</evidence>